<feature type="compositionally biased region" description="Basic residues" evidence="1">
    <location>
        <begin position="161"/>
        <end position="170"/>
    </location>
</feature>
<accession>A0A0D2C539</accession>
<feature type="compositionally biased region" description="Polar residues" evidence="1">
    <location>
        <begin position="19"/>
        <end position="43"/>
    </location>
</feature>
<dbReference type="VEuPathDB" id="FungiDB:PV07_08716"/>
<reference evidence="2 3" key="1">
    <citation type="submission" date="2015-01" db="EMBL/GenBank/DDBJ databases">
        <title>The Genome Sequence of Cladophialophora immunda CBS83496.</title>
        <authorList>
            <consortium name="The Broad Institute Genomics Platform"/>
            <person name="Cuomo C."/>
            <person name="de Hoog S."/>
            <person name="Gorbushina A."/>
            <person name="Stielow B."/>
            <person name="Teixiera M."/>
            <person name="Abouelleil A."/>
            <person name="Chapman S.B."/>
            <person name="Priest M."/>
            <person name="Young S.K."/>
            <person name="Wortman J."/>
            <person name="Nusbaum C."/>
            <person name="Birren B."/>
        </authorList>
    </citation>
    <scope>NUCLEOTIDE SEQUENCE [LARGE SCALE GENOMIC DNA]</scope>
    <source>
        <strain evidence="2 3">CBS 83496</strain>
    </source>
</reference>
<dbReference type="HOGENOM" id="CLU_1503285_0_0_1"/>
<feature type="region of interest" description="Disordered" evidence="1">
    <location>
        <begin position="1"/>
        <end position="179"/>
    </location>
</feature>
<sequence>MNETWGHTRLEPPYPPQPTTRRATVRQTTPRQTTLQALKSQQPGKFGNITARQGEKARSGAQENKAHLRTTTRGNEAPRKAREVPGNSTNSGPVGGNSFASTAAMGKSSRIAYGLSPDNIIRIDDDNDNDKRSIRKRPNPKTNQSPASSRVIDARVDTKRQRGRTQRPRKITSSDSAVR</sequence>
<gene>
    <name evidence="2" type="ORF">PV07_08716</name>
</gene>
<dbReference type="OrthoDB" id="10500344at2759"/>
<evidence type="ECO:0000313" key="2">
    <source>
        <dbReference type="EMBL" id="KIW25550.1"/>
    </source>
</evidence>
<dbReference type="RefSeq" id="XP_016245766.1">
    <property type="nucleotide sequence ID" value="XM_016395910.1"/>
</dbReference>
<keyword evidence="3" id="KW-1185">Reference proteome</keyword>
<proteinExistence type="predicted"/>
<evidence type="ECO:0000256" key="1">
    <source>
        <dbReference type="SAM" id="MobiDB-lite"/>
    </source>
</evidence>
<dbReference type="EMBL" id="KN847044">
    <property type="protein sequence ID" value="KIW25550.1"/>
    <property type="molecule type" value="Genomic_DNA"/>
</dbReference>
<organism evidence="2 3">
    <name type="scientific">Cladophialophora immunda</name>
    <dbReference type="NCBI Taxonomy" id="569365"/>
    <lineage>
        <taxon>Eukaryota</taxon>
        <taxon>Fungi</taxon>
        <taxon>Dikarya</taxon>
        <taxon>Ascomycota</taxon>
        <taxon>Pezizomycotina</taxon>
        <taxon>Eurotiomycetes</taxon>
        <taxon>Chaetothyriomycetidae</taxon>
        <taxon>Chaetothyriales</taxon>
        <taxon>Herpotrichiellaceae</taxon>
        <taxon>Cladophialophora</taxon>
    </lineage>
</organism>
<dbReference type="AlphaFoldDB" id="A0A0D2C539"/>
<feature type="compositionally biased region" description="Basic and acidic residues" evidence="1">
    <location>
        <begin position="121"/>
        <end position="132"/>
    </location>
</feature>
<protein>
    <submittedName>
        <fullName evidence="2">Uncharacterized protein</fullName>
    </submittedName>
</protein>
<feature type="compositionally biased region" description="Basic and acidic residues" evidence="1">
    <location>
        <begin position="1"/>
        <end position="10"/>
    </location>
</feature>
<dbReference type="GeneID" id="27347910"/>
<name>A0A0D2C539_9EURO</name>
<dbReference type="Proteomes" id="UP000054466">
    <property type="component" value="Unassembled WGS sequence"/>
</dbReference>
<evidence type="ECO:0000313" key="3">
    <source>
        <dbReference type="Proteomes" id="UP000054466"/>
    </source>
</evidence>